<protein>
    <recommendedName>
        <fullName evidence="5">MYND-type domain-containing protein</fullName>
    </recommendedName>
</protein>
<keyword evidence="3" id="KW-0862">Zinc</keyword>
<evidence type="ECO:0000313" key="7">
    <source>
        <dbReference type="Proteomes" id="UP000027195"/>
    </source>
</evidence>
<evidence type="ECO:0000256" key="2">
    <source>
        <dbReference type="ARBA" id="ARBA00022771"/>
    </source>
</evidence>
<dbReference type="PROSITE" id="PS50865">
    <property type="entry name" value="ZF_MYND_2"/>
    <property type="match status" value="1"/>
</dbReference>
<dbReference type="Proteomes" id="UP000027195">
    <property type="component" value="Unassembled WGS sequence"/>
</dbReference>
<evidence type="ECO:0000256" key="4">
    <source>
        <dbReference type="PROSITE-ProRule" id="PRU00134"/>
    </source>
</evidence>
<dbReference type="InterPro" id="IPR002893">
    <property type="entry name" value="Znf_MYND"/>
</dbReference>
<evidence type="ECO:0000256" key="1">
    <source>
        <dbReference type="ARBA" id="ARBA00022723"/>
    </source>
</evidence>
<dbReference type="InParanoid" id="A0A067M6R8"/>
<reference evidence="7" key="1">
    <citation type="journal article" date="2014" name="Proc. Natl. Acad. Sci. U.S.A.">
        <title>Extensive sampling of basidiomycete genomes demonstrates inadequacy of the white-rot/brown-rot paradigm for wood decay fungi.</title>
        <authorList>
            <person name="Riley R."/>
            <person name="Salamov A.A."/>
            <person name="Brown D.W."/>
            <person name="Nagy L.G."/>
            <person name="Floudas D."/>
            <person name="Held B.W."/>
            <person name="Levasseur A."/>
            <person name="Lombard V."/>
            <person name="Morin E."/>
            <person name="Otillar R."/>
            <person name="Lindquist E.A."/>
            <person name="Sun H."/>
            <person name="LaButti K.M."/>
            <person name="Schmutz J."/>
            <person name="Jabbour D."/>
            <person name="Luo H."/>
            <person name="Baker S.E."/>
            <person name="Pisabarro A.G."/>
            <person name="Walton J.D."/>
            <person name="Blanchette R.A."/>
            <person name="Henrissat B."/>
            <person name="Martin F."/>
            <person name="Cullen D."/>
            <person name="Hibbett D.S."/>
            <person name="Grigoriev I.V."/>
        </authorList>
    </citation>
    <scope>NUCLEOTIDE SEQUENCE [LARGE SCALE GENOMIC DNA]</scope>
    <source>
        <strain evidence="7">FD-172 SS1</strain>
    </source>
</reference>
<proteinExistence type="predicted"/>
<keyword evidence="1" id="KW-0479">Metal-binding</keyword>
<dbReference type="AlphaFoldDB" id="A0A067M6R8"/>
<dbReference type="HOGENOM" id="CLU_018400_1_0_1"/>
<dbReference type="OrthoDB" id="5282002at2759"/>
<evidence type="ECO:0000259" key="5">
    <source>
        <dbReference type="PROSITE" id="PS50865"/>
    </source>
</evidence>
<dbReference type="SUPFAM" id="SSF144232">
    <property type="entry name" value="HIT/MYND zinc finger-like"/>
    <property type="match status" value="1"/>
</dbReference>
<evidence type="ECO:0000256" key="3">
    <source>
        <dbReference type="ARBA" id="ARBA00022833"/>
    </source>
</evidence>
<name>A0A067M6R8_BOTB1</name>
<keyword evidence="7" id="KW-1185">Reference proteome</keyword>
<dbReference type="GO" id="GO:0008270">
    <property type="term" value="F:zinc ion binding"/>
    <property type="evidence" value="ECO:0007669"/>
    <property type="project" value="UniProtKB-KW"/>
</dbReference>
<dbReference type="Gene3D" id="6.10.140.2220">
    <property type="match status" value="1"/>
</dbReference>
<dbReference type="Pfam" id="PF01753">
    <property type="entry name" value="zf-MYND"/>
    <property type="match status" value="1"/>
</dbReference>
<accession>A0A067M6R8</accession>
<dbReference type="Pfam" id="PF14737">
    <property type="entry name" value="DUF4470"/>
    <property type="match status" value="1"/>
</dbReference>
<dbReference type="InterPro" id="IPR027974">
    <property type="entry name" value="DUF4470"/>
</dbReference>
<organism evidence="6 7">
    <name type="scientific">Botryobasidium botryosum (strain FD-172 SS1)</name>
    <dbReference type="NCBI Taxonomy" id="930990"/>
    <lineage>
        <taxon>Eukaryota</taxon>
        <taxon>Fungi</taxon>
        <taxon>Dikarya</taxon>
        <taxon>Basidiomycota</taxon>
        <taxon>Agaricomycotina</taxon>
        <taxon>Agaricomycetes</taxon>
        <taxon>Cantharellales</taxon>
        <taxon>Botryobasidiaceae</taxon>
        <taxon>Botryobasidium</taxon>
    </lineage>
</organism>
<gene>
    <name evidence="6" type="ORF">BOTBODRAFT_463500</name>
</gene>
<sequence length="688" mass="76472">MNSRALRGSSDPDPDYIANLATKLSQLSTTEEKLAAVSANLRAQPVVPIAGLRSGGGNASDPLAVRAATGGGQSAQFAELLGRHGLMPGFLETVMKSAAERVKVLERAPCAHVVPDMKWACPKEGKLACSKCKLVGYCSKDCQSKHWKVHKSDCNDPIRSPSWAPAWVEEGRPPAFMGGEQARTDRFWFLKKERLAFGMHLWGNIPAMDILKLSHNEGMTNQDFSLAFVASGDIRNLVRTVNGLPADYSGELNILLNDREPIIVLRNIVLLQLLGTIPDHTRAAEIALHYWYSAFVPFEYNLQMQTAMRELIEQMGKDMSLFSALGSRGTLSGEIVPEVLASLISMIKAPYQIGDASNELHRVRFAPSRRDFLHRHYCRLEPSHRLAFLEFRRFGLVLPFGAENGHFNTPNRLLFSPSCEWLQTDHANPLDSWEIPAVLDAGKAHGAQRADIYGCLYFYLSEQLREFAERLGRFRINVQMFSKDASVLSEEIRSGALAPSGVSPTRRFDRIEVSNILDAEYVGIPQVLSDWGPLLSESEHATLVGYCMNWPARQEGADINTADPGLVKKLMKRVEEKNAISRPSRTDSISDVMRKTAIAMSHTSSMNALYDNSKAFEKYLAVHGVAEALRRTGLKLKEKHTIVPHRLLAPLDGPPSALPVFPDKESWYLNVGVGISPWTERFLEVART</sequence>
<dbReference type="STRING" id="930990.A0A067M6R8"/>
<evidence type="ECO:0000313" key="6">
    <source>
        <dbReference type="EMBL" id="KDQ11254.1"/>
    </source>
</evidence>
<feature type="domain" description="MYND-type" evidence="5">
    <location>
        <begin position="118"/>
        <end position="154"/>
    </location>
</feature>
<keyword evidence="2 4" id="KW-0863">Zinc-finger</keyword>
<dbReference type="EMBL" id="KL198060">
    <property type="protein sequence ID" value="KDQ11254.1"/>
    <property type="molecule type" value="Genomic_DNA"/>
</dbReference>